<dbReference type="EMBL" id="CP133616">
    <property type="protein sequence ID" value="WMV30702.1"/>
    <property type="molecule type" value="Genomic_DNA"/>
</dbReference>
<dbReference type="PANTHER" id="PTHR10466">
    <property type="entry name" value="PHOSPHOMANNOMUTASE"/>
    <property type="match status" value="1"/>
</dbReference>
<dbReference type="Proteomes" id="UP001234989">
    <property type="component" value="Chromosome 5"/>
</dbReference>
<gene>
    <name evidence="3" type="ORF">MTR67_024087</name>
</gene>
<comment type="subunit">
    <text evidence="2">Homodimer.</text>
</comment>
<dbReference type="EC" id="5.4.2.8" evidence="2"/>
<feature type="binding site" evidence="1">
    <location>
        <position position="44"/>
    </location>
    <ligand>
        <name>Mg(2+)</name>
        <dbReference type="ChEBI" id="CHEBI:18420"/>
        <label>1</label>
    </ligand>
</feature>
<dbReference type="GO" id="GO:0005829">
    <property type="term" value="C:cytosol"/>
    <property type="evidence" value="ECO:0007669"/>
    <property type="project" value="TreeGrafter"/>
</dbReference>
<comment type="function">
    <text evidence="2">Catalyzes the interconversion of mannose-6-phosphate to mannose-1-phosphate, the precursor for the synthesis of GDP-mannose. GDP-mannose is an essential sugar nucleotide for the synthesis of D-mannose-containing cell wall polysaccharides (galactomannans and glucomannans), glycolipids, glycoproteins and the antioxidant L-ascorbate.</text>
</comment>
<proteinExistence type="inferred from homology"/>
<dbReference type="GO" id="GO:0006487">
    <property type="term" value="P:protein N-linked glycosylation"/>
    <property type="evidence" value="ECO:0007669"/>
    <property type="project" value="TreeGrafter"/>
</dbReference>
<dbReference type="InterPro" id="IPR023214">
    <property type="entry name" value="HAD_sf"/>
</dbReference>
<comment type="cofactor">
    <cofactor evidence="1">
        <name>Mg(2+)</name>
        <dbReference type="ChEBI" id="CHEBI:18420"/>
    </cofactor>
</comment>
<dbReference type="GO" id="GO:0004615">
    <property type="term" value="F:phosphomannomutase activity"/>
    <property type="evidence" value="ECO:0007669"/>
    <property type="project" value="UniProtKB-EC"/>
</dbReference>
<evidence type="ECO:0000313" key="3">
    <source>
        <dbReference type="EMBL" id="WMV30702.1"/>
    </source>
</evidence>
<keyword evidence="2" id="KW-0413">Isomerase</keyword>
<dbReference type="Pfam" id="PF03332">
    <property type="entry name" value="PMM"/>
    <property type="match status" value="2"/>
</dbReference>
<accession>A0AAF0QUR0</accession>
<keyword evidence="2" id="KW-0963">Cytoplasm</keyword>
<protein>
    <recommendedName>
        <fullName evidence="2">Phosphomannomutase</fullName>
        <ecNumber evidence="2">5.4.2.8</ecNumber>
    </recommendedName>
</protein>
<evidence type="ECO:0000256" key="1">
    <source>
        <dbReference type="PIRSR" id="PIRSR605002-3"/>
    </source>
</evidence>
<name>A0AAF0QUR0_SOLVR</name>
<dbReference type="GO" id="GO:0006013">
    <property type="term" value="P:mannose metabolic process"/>
    <property type="evidence" value="ECO:0007669"/>
    <property type="project" value="TreeGrafter"/>
</dbReference>
<reference evidence="3" key="1">
    <citation type="submission" date="2023-08" db="EMBL/GenBank/DDBJ databases">
        <title>A de novo genome assembly of Solanum verrucosum Schlechtendal, a Mexican diploid species geographically isolated from the other diploid A-genome species in potato relatives.</title>
        <authorList>
            <person name="Hosaka K."/>
        </authorList>
    </citation>
    <scope>NUCLEOTIDE SEQUENCE</scope>
    <source>
        <tissue evidence="3">Young leaves</tissue>
    </source>
</reference>
<keyword evidence="1" id="KW-0460">Magnesium</keyword>
<dbReference type="PANTHER" id="PTHR10466:SF0">
    <property type="entry name" value="PHOSPHOMANNOMUTASE"/>
    <property type="match status" value="1"/>
</dbReference>
<comment type="similarity">
    <text evidence="2">Belongs to the eukaryotic PMM family.</text>
</comment>
<sequence>MLNVSPIGRNCSQEERMNLKSMTRVVLFIEQGGNDHEIYESERTVGHTVNSPEETLKQCSVLFLGKDNGSS</sequence>
<comment type="pathway">
    <text evidence="2">Nucleotide-sugar biosynthesis; GDP-alpha-D-mannose biosynthesis; alpha-D-mannose 1-phosphate from D-fructose 6-phosphate: step 2/2.</text>
</comment>
<keyword evidence="4" id="KW-1185">Reference proteome</keyword>
<dbReference type="GO" id="GO:0046872">
    <property type="term" value="F:metal ion binding"/>
    <property type="evidence" value="ECO:0007669"/>
    <property type="project" value="UniProtKB-KW"/>
</dbReference>
<evidence type="ECO:0000256" key="2">
    <source>
        <dbReference type="RuleBase" id="RU361118"/>
    </source>
</evidence>
<organism evidence="3 4">
    <name type="scientific">Solanum verrucosum</name>
    <dbReference type="NCBI Taxonomy" id="315347"/>
    <lineage>
        <taxon>Eukaryota</taxon>
        <taxon>Viridiplantae</taxon>
        <taxon>Streptophyta</taxon>
        <taxon>Embryophyta</taxon>
        <taxon>Tracheophyta</taxon>
        <taxon>Spermatophyta</taxon>
        <taxon>Magnoliopsida</taxon>
        <taxon>eudicotyledons</taxon>
        <taxon>Gunneridae</taxon>
        <taxon>Pentapetalae</taxon>
        <taxon>asterids</taxon>
        <taxon>lamiids</taxon>
        <taxon>Solanales</taxon>
        <taxon>Solanaceae</taxon>
        <taxon>Solanoideae</taxon>
        <taxon>Solaneae</taxon>
        <taxon>Solanum</taxon>
    </lineage>
</organism>
<keyword evidence="1" id="KW-0479">Metal-binding</keyword>
<comment type="catalytic activity">
    <reaction evidence="2">
        <text>alpha-D-mannose 1-phosphate = D-mannose 6-phosphate</text>
        <dbReference type="Rhea" id="RHEA:11140"/>
        <dbReference type="ChEBI" id="CHEBI:58409"/>
        <dbReference type="ChEBI" id="CHEBI:58735"/>
        <dbReference type="EC" id="5.4.2.8"/>
    </reaction>
</comment>
<dbReference type="InterPro" id="IPR005002">
    <property type="entry name" value="PMM"/>
</dbReference>
<evidence type="ECO:0000313" key="4">
    <source>
        <dbReference type="Proteomes" id="UP001234989"/>
    </source>
</evidence>
<comment type="subcellular location">
    <subcellularLocation>
        <location evidence="2">Cytoplasm</location>
    </subcellularLocation>
</comment>
<dbReference type="Gene3D" id="3.40.50.1000">
    <property type="entry name" value="HAD superfamily/HAD-like"/>
    <property type="match status" value="1"/>
</dbReference>
<dbReference type="AlphaFoldDB" id="A0AAF0QUR0"/>
<feature type="binding site" evidence="1">
    <location>
        <position position="39"/>
    </location>
    <ligand>
        <name>Mg(2+)</name>
        <dbReference type="ChEBI" id="CHEBI:18420"/>
        <label>1</label>
    </ligand>
</feature>
<dbReference type="GO" id="GO:0009298">
    <property type="term" value="P:GDP-mannose biosynthetic process"/>
    <property type="evidence" value="ECO:0007669"/>
    <property type="project" value="InterPro"/>
</dbReference>